<protein>
    <submittedName>
        <fullName evidence="1">Uncharacterized protein</fullName>
    </submittedName>
</protein>
<organism evidence="1">
    <name type="scientific">virus sp. ctHG14</name>
    <dbReference type="NCBI Taxonomy" id="2827626"/>
    <lineage>
        <taxon>Viruses</taxon>
    </lineage>
</organism>
<reference evidence="1" key="1">
    <citation type="journal article" date="2021" name="Proc. Natl. Acad. Sci. U.S.A.">
        <title>A Catalog of Tens of Thousands of Viruses from Human Metagenomes Reveals Hidden Associations with Chronic Diseases.</title>
        <authorList>
            <person name="Tisza M.J."/>
            <person name="Buck C.B."/>
        </authorList>
    </citation>
    <scope>NUCLEOTIDE SEQUENCE</scope>
    <source>
        <strain evidence="1">CtHG14</strain>
    </source>
</reference>
<evidence type="ECO:0000313" key="1">
    <source>
        <dbReference type="EMBL" id="DAE31308.1"/>
    </source>
</evidence>
<name>A0A8S5RK01_9VIRU</name>
<accession>A0A8S5RK01</accession>
<sequence>MLTIRSKSISLSGDSTVNDQVIFAFQAKINSNNPKEVQFSNWINNHELYKQNRKECNSDYESFQDEVYKLQDSMLPSAETL</sequence>
<proteinExistence type="predicted"/>
<dbReference type="EMBL" id="BK059106">
    <property type="protein sequence ID" value="DAE31308.1"/>
    <property type="molecule type" value="Genomic_DNA"/>
</dbReference>